<evidence type="ECO:0000256" key="2">
    <source>
        <dbReference type="ARBA" id="ARBA00022840"/>
    </source>
</evidence>
<dbReference type="GO" id="GO:0016787">
    <property type="term" value="F:hydrolase activity"/>
    <property type="evidence" value="ECO:0007669"/>
    <property type="project" value="UniProtKB-KW"/>
</dbReference>
<dbReference type="InterPro" id="IPR029493">
    <property type="entry name" value="RecD2-like_HHH"/>
</dbReference>
<dbReference type="EC" id="5.6.2.3" evidence="3"/>
<reference evidence="8" key="2">
    <citation type="journal article" date="2021" name="PeerJ">
        <title>Extensive microbial diversity within the chicken gut microbiome revealed by metagenomics and culture.</title>
        <authorList>
            <person name="Gilroy R."/>
            <person name="Ravi A."/>
            <person name="Getino M."/>
            <person name="Pursley I."/>
            <person name="Horton D.L."/>
            <person name="Alikhan N.F."/>
            <person name="Baker D."/>
            <person name="Gharbi K."/>
            <person name="Hall N."/>
            <person name="Watson M."/>
            <person name="Adriaenssens E.M."/>
            <person name="Foster-Nyarko E."/>
            <person name="Jarju S."/>
            <person name="Secka A."/>
            <person name="Antonio M."/>
            <person name="Oren A."/>
            <person name="Chaudhuri R.R."/>
            <person name="La Ragione R."/>
            <person name="Hildebrand F."/>
            <person name="Pallen M.J."/>
        </authorList>
    </citation>
    <scope>NUCLEOTIDE SEQUENCE</scope>
    <source>
        <strain evidence="8">ChiGjej3B3-7149</strain>
    </source>
</reference>
<comment type="caution">
    <text evidence="8">The sequence shown here is derived from an EMBL/GenBank/DDBJ whole genome shotgun (WGS) entry which is preliminary data.</text>
</comment>
<proteinExistence type="inferred from homology"/>
<dbReference type="InterPro" id="IPR050534">
    <property type="entry name" value="Coronavir_polyprotein_1ab"/>
</dbReference>
<reference evidence="8" key="1">
    <citation type="submission" date="2020-10" db="EMBL/GenBank/DDBJ databases">
        <authorList>
            <person name="Gilroy R."/>
        </authorList>
    </citation>
    <scope>NUCLEOTIDE SEQUENCE</scope>
    <source>
        <strain evidence="8">ChiGjej3B3-7149</strain>
    </source>
</reference>
<evidence type="ECO:0000313" key="9">
    <source>
        <dbReference type="Proteomes" id="UP000824238"/>
    </source>
</evidence>
<dbReference type="CDD" id="cd18809">
    <property type="entry name" value="SF1_C_RecD"/>
    <property type="match status" value="1"/>
</dbReference>
<dbReference type="Gene3D" id="2.30.30.940">
    <property type="match status" value="1"/>
</dbReference>
<dbReference type="GO" id="GO:0006310">
    <property type="term" value="P:DNA recombination"/>
    <property type="evidence" value="ECO:0007669"/>
    <property type="project" value="InterPro"/>
</dbReference>
<feature type="binding site" evidence="3">
    <location>
        <begin position="349"/>
        <end position="353"/>
    </location>
    <ligand>
        <name>ATP</name>
        <dbReference type="ChEBI" id="CHEBI:30616"/>
    </ligand>
</feature>
<evidence type="ECO:0000259" key="7">
    <source>
        <dbReference type="Pfam" id="PF23139"/>
    </source>
</evidence>
<dbReference type="GO" id="GO:0043139">
    <property type="term" value="F:5'-3' DNA helicase activity"/>
    <property type="evidence" value="ECO:0007669"/>
    <property type="project" value="UniProtKB-UniRule"/>
</dbReference>
<dbReference type="GO" id="GO:0003677">
    <property type="term" value="F:DNA binding"/>
    <property type="evidence" value="ECO:0007669"/>
    <property type="project" value="UniProtKB-UniRule"/>
</dbReference>
<dbReference type="InterPro" id="IPR006345">
    <property type="entry name" value="RecD2"/>
</dbReference>
<keyword evidence="3" id="KW-0238">DNA-binding</keyword>
<keyword evidence="3" id="KW-0413">Isomerase</keyword>
<dbReference type="InterPro" id="IPR027785">
    <property type="entry name" value="UvrD-like_helicase_C"/>
</dbReference>
<evidence type="ECO:0000259" key="4">
    <source>
        <dbReference type="Pfam" id="PF13538"/>
    </source>
</evidence>
<dbReference type="Gene3D" id="1.10.10.2220">
    <property type="match status" value="1"/>
</dbReference>
<comment type="catalytic activity">
    <reaction evidence="3">
        <text>ATP + H2O = ADP + phosphate + H(+)</text>
        <dbReference type="Rhea" id="RHEA:13065"/>
        <dbReference type="ChEBI" id="CHEBI:15377"/>
        <dbReference type="ChEBI" id="CHEBI:15378"/>
        <dbReference type="ChEBI" id="CHEBI:30616"/>
        <dbReference type="ChEBI" id="CHEBI:43474"/>
        <dbReference type="ChEBI" id="CHEBI:456216"/>
        <dbReference type="EC" id="5.6.2.3"/>
    </reaction>
</comment>
<dbReference type="Gene3D" id="1.10.150.20">
    <property type="entry name" value="5' to 3' exonuclease, C-terminal subdomain"/>
    <property type="match status" value="1"/>
</dbReference>
<dbReference type="Pfam" id="PF14520">
    <property type="entry name" value="HHH_5"/>
    <property type="match status" value="1"/>
</dbReference>
<protein>
    <recommendedName>
        <fullName evidence="3">ATP-dependent RecD2 DNA helicase</fullName>
        <ecNumber evidence="3">5.6.2.3</ecNumber>
    </recommendedName>
    <alternativeName>
        <fullName evidence="3">DNA 5'-3' helicase subunit RecD2</fullName>
    </alternativeName>
</protein>
<dbReference type="GO" id="GO:0005524">
    <property type="term" value="F:ATP binding"/>
    <property type="evidence" value="ECO:0007669"/>
    <property type="project" value="UniProtKB-UniRule"/>
</dbReference>
<dbReference type="Pfam" id="PF23139">
    <property type="entry name" value="OB_YrrC"/>
    <property type="match status" value="1"/>
</dbReference>
<evidence type="ECO:0000256" key="1">
    <source>
        <dbReference type="ARBA" id="ARBA00022741"/>
    </source>
</evidence>
<keyword evidence="1 3" id="KW-0547">Nucleotide-binding</keyword>
<dbReference type="AlphaFoldDB" id="A0A9D1IZI7"/>
<organism evidence="8 9">
    <name type="scientific">Candidatus Scatomorpha intestinigallinarum</name>
    <dbReference type="NCBI Taxonomy" id="2840923"/>
    <lineage>
        <taxon>Bacteria</taxon>
        <taxon>Bacillati</taxon>
        <taxon>Bacillota</taxon>
        <taxon>Clostridia</taxon>
        <taxon>Eubacteriales</taxon>
        <taxon>Candidatus Scatomorpha</taxon>
    </lineage>
</organism>
<dbReference type="NCBIfam" id="TIGR01448">
    <property type="entry name" value="recD_rel"/>
    <property type="match status" value="1"/>
</dbReference>
<accession>A0A9D1IZI7</accession>
<feature type="domain" description="UvrD-like helicase C-terminal" evidence="4">
    <location>
        <begin position="663"/>
        <end position="710"/>
    </location>
</feature>
<gene>
    <name evidence="3" type="primary">recD2</name>
    <name evidence="8" type="ORF">IAD36_04995</name>
</gene>
<evidence type="ECO:0000256" key="3">
    <source>
        <dbReference type="HAMAP-Rule" id="MF_01488"/>
    </source>
</evidence>
<sequence length="741" mass="81451">MDEREELNELSGRVVSVVYANEENGYTVLRLDTMDGGVTTVVGTLPSACPGEELHAFGEWMTHPSHGRQFRAEYAERSLPRTAEAIYAYLAGRSVKGIGPATATLIVDRFGEKTLDVLENHPELLSEIRGIGREKAARISADFRRQAGLRRLMEFLCGHGLRPLLAVRLYRFYGEEAMDVLGGDPYILAAAHIGGSFAEADRLAFDLGCEAEDPNRVRAAVIFELRHNAGNGHCFIPRDKLVPATAQFISASPESVEAAIDELREQGQVTQDSLAGREACYLSELYEAETYVAEKLKALASEPKPEDEATRQLVARVEARGGIVYAPLQREALSLAARSRVMALTGGPGTGKTTSLRGILCLYDSLGIETLLTAPTGRAAKRMSELTGREASTIHRLLGAAFSPEGEDTVFSRDEDDPLECGAVVLDECSMVDITLMRALLAALPEGCRLILVGDADQLPSVGPGRVFSDILRSGEIPAVRLTEVFRQAEDSRIVRCAHEINRGEHPEFRRNTGGLFLLNRPEQERASDTIVELCAERLPKRMGIQPEEIQVLTPTRKGELGSISLNRRLQAALNPPAKGKNEKIFGEVAFREGDRVMQIRNNYDIIWHREQGEGREPEAGSGIYNGDIGYILGIDAENETLTVDFEGRVAALSFEQLMQLEHAWAMTVHKSQGSEYRAVVLALAQAAPRLLTRGVLYTAVTRARELLIAVGGEETAHRMIDNHVQSRRYSGLRLRLSSEK</sequence>
<comment type="similarity">
    <text evidence="3">Belongs to the RecD family. RecD2 subfamily.</text>
</comment>
<dbReference type="GO" id="GO:0009338">
    <property type="term" value="C:exodeoxyribonuclease V complex"/>
    <property type="evidence" value="ECO:0007669"/>
    <property type="project" value="TreeGrafter"/>
</dbReference>
<dbReference type="Gene3D" id="3.40.50.300">
    <property type="entry name" value="P-loop containing nucleotide triphosphate hydrolases"/>
    <property type="match status" value="2"/>
</dbReference>
<dbReference type="CDD" id="cd17933">
    <property type="entry name" value="DEXSc_RecD-like"/>
    <property type="match status" value="1"/>
</dbReference>
<evidence type="ECO:0000259" key="5">
    <source>
        <dbReference type="Pfam" id="PF14490"/>
    </source>
</evidence>
<dbReference type="Proteomes" id="UP000824238">
    <property type="component" value="Unassembled WGS sequence"/>
</dbReference>
<keyword evidence="3" id="KW-0378">Hydrolase</keyword>
<dbReference type="InterPro" id="IPR010994">
    <property type="entry name" value="RuvA_2-like"/>
</dbReference>
<dbReference type="InterPro" id="IPR055446">
    <property type="entry name" value="RecD2_N_OB"/>
</dbReference>
<feature type="domain" description="ATP-dependent RecD2 DNA helicase OB-fold" evidence="7">
    <location>
        <begin position="9"/>
        <end position="80"/>
    </location>
</feature>
<dbReference type="Pfam" id="PF13245">
    <property type="entry name" value="AAA_19"/>
    <property type="match status" value="1"/>
</dbReference>
<keyword evidence="2 3" id="KW-0067">ATP-binding</keyword>
<dbReference type="InterPro" id="IPR027417">
    <property type="entry name" value="P-loop_NTPase"/>
</dbReference>
<dbReference type="SUPFAM" id="SSF47781">
    <property type="entry name" value="RuvA domain 2-like"/>
    <property type="match status" value="1"/>
</dbReference>
<dbReference type="GO" id="GO:0017116">
    <property type="term" value="F:single-stranded DNA helicase activity"/>
    <property type="evidence" value="ECO:0007669"/>
    <property type="project" value="TreeGrafter"/>
</dbReference>
<comment type="function">
    <text evidence="3">DNA-dependent ATPase and ATP-dependent 5'-3' DNA helicase. Has no activity on blunt DNA or DNA with 3'-overhangs, requires at least 10 bases of 5'-ssDNA for helicase activity.</text>
</comment>
<evidence type="ECO:0000313" key="8">
    <source>
        <dbReference type="EMBL" id="HIR54939.1"/>
    </source>
</evidence>
<dbReference type="InterPro" id="IPR041451">
    <property type="entry name" value="RecD2_SH13"/>
</dbReference>
<dbReference type="PANTHER" id="PTHR43788">
    <property type="entry name" value="DNA2/NAM7 HELICASE FAMILY MEMBER"/>
    <property type="match status" value="1"/>
</dbReference>
<dbReference type="Pfam" id="PF13538">
    <property type="entry name" value="UvrD_C_2"/>
    <property type="match status" value="1"/>
</dbReference>
<feature type="domain" description="ATP-dependent RecD2 DNA helicase SH3" evidence="6">
    <location>
        <begin position="566"/>
        <end position="646"/>
    </location>
</feature>
<dbReference type="Pfam" id="PF14490">
    <property type="entry name" value="HHH_RecD2"/>
    <property type="match status" value="1"/>
</dbReference>
<dbReference type="PANTHER" id="PTHR43788:SF6">
    <property type="entry name" value="DNA HELICASE B"/>
    <property type="match status" value="1"/>
</dbReference>
<name>A0A9D1IZI7_9FIRM</name>
<dbReference type="HAMAP" id="MF_01488">
    <property type="entry name" value="RecD2"/>
    <property type="match status" value="1"/>
</dbReference>
<dbReference type="SUPFAM" id="SSF52540">
    <property type="entry name" value="P-loop containing nucleoside triphosphate hydrolases"/>
    <property type="match status" value="2"/>
</dbReference>
<evidence type="ECO:0000259" key="6">
    <source>
        <dbReference type="Pfam" id="PF18335"/>
    </source>
</evidence>
<feature type="domain" description="ATP-dependent RecD2 DNA helicase-like helix-hairpin-helix" evidence="5">
    <location>
        <begin position="146"/>
        <end position="235"/>
    </location>
</feature>
<dbReference type="EMBL" id="DVHH01000127">
    <property type="protein sequence ID" value="HIR54939.1"/>
    <property type="molecule type" value="Genomic_DNA"/>
</dbReference>
<keyword evidence="3 8" id="KW-0347">Helicase</keyword>
<dbReference type="Pfam" id="PF18335">
    <property type="entry name" value="SH3_13"/>
    <property type="match status" value="1"/>
</dbReference>